<proteinExistence type="predicted"/>
<name>A0ACC2K2J1_PERAE</name>
<dbReference type="EMBL" id="CM056820">
    <property type="protein sequence ID" value="KAJ8615198.1"/>
    <property type="molecule type" value="Genomic_DNA"/>
</dbReference>
<keyword evidence="2" id="KW-1185">Reference proteome</keyword>
<protein>
    <submittedName>
        <fullName evidence="1">Uncharacterized protein</fullName>
    </submittedName>
</protein>
<organism evidence="1 2">
    <name type="scientific">Persea americana</name>
    <name type="common">Avocado</name>
    <dbReference type="NCBI Taxonomy" id="3435"/>
    <lineage>
        <taxon>Eukaryota</taxon>
        <taxon>Viridiplantae</taxon>
        <taxon>Streptophyta</taxon>
        <taxon>Embryophyta</taxon>
        <taxon>Tracheophyta</taxon>
        <taxon>Spermatophyta</taxon>
        <taxon>Magnoliopsida</taxon>
        <taxon>Magnoliidae</taxon>
        <taxon>Laurales</taxon>
        <taxon>Lauraceae</taxon>
        <taxon>Persea</taxon>
    </lineage>
</organism>
<dbReference type="Proteomes" id="UP001234297">
    <property type="component" value="Chromosome 12"/>
</dbReference>
<reference evidence="1 2" key="1">
    <citation type="journal article" date="2022" name="Hortic Res">
        <title>A haplotype resolved chromosomal level avocado genome allows analysis of novel avocado genes.</title>
        <authorList>
            <person name="Nath O."/>
            <person name="Fletcher S.J."/>
            <person name="Hayward A."/>
            <person name="Shaw L.M."/>
            <person name="Masouleh A.K."/>
            <person name="Furtado A."/>
            <person name="Henry R.J."/>
            <person name="Mitter N."/>
        </authorList>
    </citation>
    <scope>NUCLEOTIDE SEQUENCE [LARGE SCALE GENOMIC DNA]</scope>
    <source>
        <strain evidence="2">cv. Hass</strain>
    </source>
</reference>
<gene>
    <name evidence="1" type="ORF">MRB53_034570</name>
</gene>
<evidence type="ECO:0000313" key="1">
    <source>
        <dbReference type="EMBL" id="KAJ8615198.1"/>
    </source>
</evidence>
<evidence type="ECO:0000313" key="2">
    <source>
        <dbReference type="Proteomes" id="UP001234297"/>
    </source>
</evidence>
<comment type="caution">
    <text evidence="1">The sequence shown here is derived from an EMBL/GenBank/DDBJ whole genome shotgun (WGS) entry which is preliminary data.</text>
</comment>
<accession>A0ACC2K2J1</accession>
<sequence length="920" mass="103622">MRLRHVEGSQTPWIRVSKLLDSDSEKKKKRKIEISTIAVRKLPDLESEEEDVERNISRVRVGKLLGLGFEEDEKIVISRVRVLRNMPSVGMRRSTRVFVPKSMTKTASDADLTQASVLRSGKRRLTESFIGEKATDGDFDGDDEWMRSWEQKRGRMDGLDGCDDALDGCIVLAAGDRGESAAAAAEELVVAADAGDGPIDNRFGIVYNRRRQRKSPASSGAGVLEDRRYGVQYVRKQQRKKESSTGLDPLLRRSNGSLFISVESSLSSIRQFSCFLVSVLGWMMRRQGSSLSEFTSFLLSHPMARVFGLHGIHFETEPNWSLETRVPCRNSCGICTIYGSQLSVPLVSVNFAALPFYFMGLHSKIHLGYHYLPDVLARFLMGFYGNSERAIISFVERDFCIPLETGDFRRDMLGSGIPTVESNVADCVVEANEYTAQNVAKRHGAKLRKHQKKRSSLRPVRTPKNPSMSLQDGGSCSEPSGMQLNSVSDASPAQGSAIRSTNEKSLEMYGNDFFGVRVDHMAHSSPRVSLKQKRSARYSHSPTEKAKESKSALVDLKQNIDSARCSGNILVIDSDRCWREDGAEVMLECSGAREWHLAVKIKGSIKYLYKAQEMRPNTSNRYTHSIMWTGEDGWKLEFCDKKDWLIFKELHKECSERNAQAASVRMIPIPGVQEVLGYTDGKNVPFLRPDVYISVRDDEVERALMSQNANYDMDSEDEALLEQLNRIPDDGDNGDVGRISFDVFEKIIFVFEKAAYSHPDGVFDVDRATNLCVDLRKRDLVAAVFEYWSGKRKRKQSPLVRVFQGPPPKRAQVIPKHVLRKRRSFKRQPSQVGRGKPEHDVQAMVEKEALRRIQETDRAAEQAMQSAIVKATELAIVKRRRAQELMQKADLATYKAVMALRYTNAAQIEEPTEATSLILS</sequence>